<organism evidence="1 2">
    <name type="scientific">Enterococcus italicus (strain DSM 15952 / CCUG 50447 / LMG 22039 / TP 1.5)</name>
    <dbReference type="NCBI Taxonomy" id="888064"/>
    <lineage>
        <taxon>Bacteria</taxon>
        <taxon>Bacillati</taxon>
        <taxon>Bacillota</taxon>
        <taxon>Bacilli</taxon>
        <taxon>Lactobacillales</taxon>
        <taxon>Enterococcaceae</taxon>
        <taxon>Enterococcus</taxon>
    </lineage>
</organism>
<keyword evidence="2" id="KW-1185">Reference proteome</keyword>
<dbReference type="EMBL" id="AEPV01000035">
    <property type="protein sequence ID" value="EFU74205.1"/>
    <property type="molecule type" value="Genomic_DNA"/>
</dbReference>
<name>E6LF32_ENTI1</name>
<reference evidence="1 2" key="1">
    <citation type="submission" date="2010-12" db="EMBL/GenBank/DDBJ databases">
        <authorList>
            <person name="Muzny D."/>
            <person name="Qin X."/>
            <person name="Deng J."/>
            <person name="Jiang H."/>
            <person name="Liu Y."/>
            <person name="Qu J."/>
            <person name="Song X.-Z."/>
            <person name="Zhang L."/>
            <person name="Thornton R."/>
            <person name="Coyle M."/>
            <person name="Francisco L."/>
            <person name="Jackson L."/>
            <person name="Javaid M."/>
            <person name="Korchina V."/>
            <person name="Kovar C."/>
            <person name="Mata R."/>
            <person name="Mathew T."/>
            <person name="Ngo R."/>
            <person name="Nguyen L."/>
            <person name="Nguyen N."/>
            <person name="Okwuonu G."/>
            <person name="Ongeri F."/>
            <person name="Pham C."/>
            <person name="Simmons D."/>
            <person name="Wilczek-Boney K."/>
            <person name="Hale W."/>
            <person name="Jakkamsetti A."/>
            <person name="Pham P."/>
            <person name="Ruth R."/>
            <person name="San Lucas F."/>
            <person name="Warren J."/>
            <person name="Zhang J."/>
            <person name="Zhao Z."/>
            <person name="Zhou C."/>
            <person name="Zhu D."/>
            <person name="Lee S."/>
            <person name="Bess C."/>
            <person name="Blankenburg K."/>
            <person name="Forbes L."/>
            <person name="Fu Q."/>
            <person name="Gubbala S."/>
            <person name="Hirani K."/>
            <person name="Jayaseelan J.C."/>
            <person name="Lara F."/>
            <person name="Munidasa M."/>
            <person name="Palculict T."/>
            <person name="Patil S."/>
            <person name="Pu L.-L."/>
            <person name="Saada N."/>
            <person name="Tang L."/>
            <person name="Weissenberger G."/>
            <person name="Zhu Y."/>
            <person name="Hemphill L."/>
            <person name="Shang Y."/>
            <person name="Youmans B."/>
            <person name="Ayvaz T."/>
            <person name="Ross M."/>
            <person name="Santibanez J."/>
            <person name="Aqrawi P."/>
            <person name="Gross S."/>
            <person name="Joshi V."/>
            <person name="Fowler G."/>
            <person name="Nazareth L."/>
            <person name="Reid J."/>
            <person name="Worley K."/>
            <person name="Petrosino J."/>
            <person name="Highlander S."/>
            <person name="Gibbs R."/>
        </authorList>
    </citation>
    <scope>NUCLEOTIDE SEQUENCE [LARGE SCALE GENOMIC DNA]</scope>
    <source>
        <strain evidence="2">DSM 15952 / CCUG 50447 / LMG 22039 / TP 1.5</strain>
    </source>
</reference>
<gene>
    <name evidence="1" type="ORF">HMPREF9088_0946</name>
</gene>
<dbReference type="HOGENOM" id="CLU_3233306_0_0_9"/>
<dbReference type="STRING" id="888064.HMPREF9088_0946"/>
<proteinExistence type="predicted"/>
<protein>
    <submittedName>
        <fullName evidence="1">Uncharacterized protein</fullName>
    </submittedName>
</protein>
<accession>E6LF32</accession>
<comment type="caution">
    <text evidence="1">The sequence shown here is derived from an EMBL/GenBank/DDBJ whole genome shotgun (WGS) entry which is preliminary data.</text>
</comment>
<evidence type="ECO:0000313" key="1">
    <source>
        <dbReference type="EMBL" id="EFU74205.1"/>
    </source>
</evidence>
<dbReference type="Proteomes" id="UP000010296">
    <property type="component" value="Unassembled WGS sequence"/>
</dbReference>
<sequence>MEIIYPPLIGQGVAFFHPKSSKTMSMKAKSIKDGSSIFMKQST</sequence>
<dbReference type="AlphaFoldDB" id="E6LF32"/>
<evidence type="ECO:0000313" key="2">
    <source>
        <dbReference type="Proteomes" id="UP000010296"/>
    </source>
</evidence>